<evidence type="ECO:0000256" key="1">
    <source>
        <dbReference type="ARBA" id="ARBA00006847"/>
    </source>
</evidence>
<keyword evidence="9" id="KW-0051">Antiviral defense</keyword>
<keyword evidence="5" id="KW-0547">Nucleotide-binding</keyword>
<dbReference type="GO" id="GO:0005524">
    <property type="term" value="F:ATP binding"/>
    <property type="evidence" value="ECO:0007669"/>
    <property type="project" value="UniProtKB-KW"/>
</dbReference>
<comment type="caution">
    <text evidence="11">The sequence shown here is derived from an EMBL/GenBank/DDBJ whole genome shotgun (WGS) entry which is preliminary data.</text>
</comment>
<dbReference type="AlphaFoldDB" id="A0A918R8R7"/>
<evidence type="ECO:0000256" key="3">
    <source>
        <dbReference type="ARBA" id="ARBA00022722"/>
    </source>
</evidence>
<dbReference type="GO" id="GO:0046872">
    <property type="term" value="F:metal ion binding"/>
    <property type="evidence" value="ECO:0007669"/>
    <property type="project" value="UniProtKB-KW"/>
</dbReference>
<dbReference type="Gene3D" id="3.40.50.300">
    <property type="entry name" value="P-loop containing nucleotide triphosphate hydrolases"/>
    <property type="match status" value="2"/>
</dbReference>
<dbReference type="SUPFAM" id="SSF52540">
    <property type="entry name" value="P-loop containing nucleoside triphosphate hydrolases"/>
    <property type="match status" value="1"/>
</dbReference>
<evidence type="ECO:0000256" key="7">
    <source>
        <dbReference type="ARBA" id="ARBA00022806"/>
    </source>
</evidence>
<dbReference type="GO" id="GO:0003724">
    <property type="term" value="F:RNA helicase activity"/>
    <property type="evidence" value="ECO:0007669"/>
    <property type="project" value="TreeGrafter"/>
</dbReference>
<reference evidence="11" key="2">
    <citation type="submission" date="2020-09" db="EMBL/GenBank/DDBJ databases">
        <authorList>
            <person name="Sun Q."/>
            <person name="Ohkuma M."/>
        </authorList>
    </citation>
    <scope>NUCLEOTIDE SEQUENCE</scope>
    <source>
        <strain evidence="11">JCM 5016</strain>
    </source>
</reference>
<dbReference type="PROSITE" id="PS51643">
    <property type="entry name" value="HD_CAS3"/>
    <property type="match status" value="1"/>
</dbReference>
<organism evidence="11 12">
    <name type="scientific">Streptomyces echinoruber</name>
    <dbReference type="NCBI Taxonomy" id="68898"/>
    <lineage>
        <taxon>Bacteria</taxon>
        <taxon>Bacillati</taxon>
        <taxon>Actinomycetota</taxon>
        <taxon>Actinomycetes</taxon>
        <taxon>Kitasatosporales</taxon>
        <taxon>Streptomycetaceae</taxon>
        <taxon>Streptomyces</taxon>
    </lineage>
</organism>
<dbReference type="InterPro" id="IPR006474">
    <property type="entry name" value="Helicase_Cas3_CRISPR-ass_core"/>
</dbReference>
<dbReference type="InterPro" id="IPR054712">
    <property type="entry name" value="Cas3-like_dom"/>
</dbReference>
<evidence type="ECO:0000256" key="9">
    <source>
        <dbReference type="ARBA" id="ARBA00023118"/>
    </source>
</evidence>
<evidence type="ECO:0000313" key="11">
    <source>
        <dbReference type="EMBL" id="GGZ88578.1"/>
    </source>
</evidence>
<dbReference type="CDD" id="cd09641">
    <property type="entry name" value="Cas3''_I"/>
    <property type="match status" value="1"/>
</dbReference>
<dbReference type="InterPro" id="IPR027417">
    <property type="entry name" value="P-loop_NTPase"/>
</dbReference>
<keyword evidence="12" id="KW-1185">Reference proteome</keyword>
<dbReference type="InterPro" id="IPR001650">
    <property type="entry name" value="Helicase_C-like"/>
</dbReference>
<dbReference type="EMBL" id="BMWH01000009">
    <property type="protein sequence ID" value="GGZ88578.1"/>
    <property type="molecule type" value="Genomic_DNA"/>
</dbReference>
<comment type="similarity">
    <text evidence="1">In the N-terminal section; belongs to the CRISPR-associated nuclease Cas3-HD family.</text>
</comment>
<name>A0A918R8R7_9ACTN</name>
<protein>
    <submittedName>
        <fullName evidence="11">CRISPR-associated endonuclease/helicase Cas3</fullName>
    </submittedName>
</protein>
<evidence type="ECO:0000256" key="5">
    <source>
        <dbReference type="ARBA" id="ARBA00022741"/>
    </source>
</evidence>
<keyword evidence="8" id="KW-0067">ATP-binding</keyword>
<evidence type="ECO:0000256" key="6">
    <source>
        <dbReference type="ARBA" id="ARBA00022801"/>
    </source>
</evidence>
<dbReference type="NCBIfam" id="TIGR01587">
    <property type="entry name" value="cas3_core"/>
    <property type="match status" value="1"/>
</dbReference>
<dbReference type="Pfam" id="PF18395">
    <property type="entry name" value="Cas3_C"/>
    <property type="match status" value="1"/>
</dbReference>
<keyword evidence="11" id="KW-0255">Endonuclease</keyword>
<sequence>MSSAVGEEPDESVWGKARGLDPELPPYPLVRHLLDAAAMALHLWDVYLSDNQRRSIADGLGLAAEPDRARAVVGLCAGLHDIGKLSGFQFCARHGSEHLGAPLREDRGKMGTERCGHDVAGMRVAADVLAVLGFDADGETVAAERVAEIIGGHHGRFYRNEGGSNSAFLGGSAWARQRVAHAFAVYDVLGSPRAPESFKAPQAALVTGVVILADWLVSQERYLRRRQKALEPSLAEHFARSLADAADLLVDAGLSPVRLRRKDFAEAYGIKGQPNALQRSIMEELPAAVGRGGKGGILLVTAAPGDGKSETALEAERVLSGVFGTRGFAFLLPTMATSDQMYGRIADTLRRQAGQGASLTLVHSMAWLNSAYADEDLGAGQRVLTCDGDEDLAGRQRAEADMRPRQWLRGSKRPLLAQFAVGTVDQALMSVLPVRHNALRLLALSGKTFIVDEAHAYDSYMQVLLGRLLNWLGAYGVPVVLLSATLPASVSDRLIKEYLQGAGHRREVLGGRTFPAPYPGWLYVDGASARSTQMTETRRREQAGERRMGLRLHVEPVVHGAGGGKRNRFAIVERLVEPVATGEGGSALVVCNTVSEAQETYLRLRERFDDRSHQQGGIVQLLHARFPGDVREARTRDVTGGMGRTGPRPARRIVVATQVVEQSLDLDADLVISDLAPLALLLQRAGRCWRHENWWVRHGYPGGRGRPSWAREPRLVVLDPLSEGGEVPKQWGEVYSEFLLGTTSAKLSELADGLVSIPEDVQELVESVHGTGVESFDWDVFDSRRKTAWTAHQGKELAERGQAGLVAVCRARSVRGLHTLHSLPGEEDEWEVATRLGAESVRLLCAYVQTDGRRTLDLAGTERLPDPSEGEPVSPAAVRAVMRRTVPVRANWFGAEDTELINPPKSWAEHPMLGDVRVLYQPVQDGAARAVIVGGRSLHVDEDLGLVRR</sequence>
<feature type="domain" description="HD Cas3-type" evidence="10">
    <location>
        <begin position="22"/>
        <end position="216"/>
    </location>
</feature>
<evidence type="ECO:0000313" key="12">
    <source>
        <dbReference type="Proteomes" id="UP000623010"/>
    </source>
</evidence>
<evidence type="ECO:0000259" key="10">
    <source>
        <dbReference type="PROSITE" id="PS51643"/>
    </source>
</evidence>
<keyword evidence="6" id="KW-0378">Hydrolase</keyword>
<dbReference type="GO" id="GO:0004519">
    <property type="term" value="F:endonuclease activity"/>
    <property type="evidence" value="ECO:0007669"/>
    <property type="project" value="UniProtKB-KW"/>
</dbReference>
<dbReference type="Pfam" id="PF18019">
    <property type="entry name" value="Cas3_HD"/>
    <property type="match status" value="1"/>
</dbReference>
<dbReference type="NCBIfam" id="TIGR01596">
    <property type="entry name" value="cas3_HD"/>
    <property type="match status" value="1"/>
</dbReference>
<dbReference type="Proteomes" id="UP000623010">
    <property type="component" value="Unassembled WGS sequence"/>
</dbReference>
<accession>A0A918R8R7</accession>
<dbReference type="InterPro" id="IPR006483">
    <property type="entry name" value="CRISPR-assoc_Cas3_HD"/>
</dbReference>
<comment type="similarity">
    <text evidence="2">In the central section; belongs to the CRISPR-associated helicase Cas3 family.</text>
</comment>
<dbReference type="SMART" id="SM00490">
    <property type="entry name" value="HELICc"/>
    <property type="match status" value="1"/>
</dbReference>
<dbReference type="SUPFAM" id="SSF109604">
    <property type="entry name" value="HD-domain/PDEase-like"/>
    <property type="match status" value="1"/>
</dbReference>
<dbReference type="RefSeq" id="WP_190057784.1">
    <property type="nucleotide sequence ID" value="NZ_BMWH01000009.1"/>
</dbReference>
<keyword evidence="7" id="KW-0347">Helicase</keyword>
<proteinExistence type="inferred from homology"/>
<dbReference type="PANTHER" id="PTHR47963:SF9">
    <property type="entry name" value="CRISPR-ASSOCIATED ENDONUCLEASE_HELICASE CAS3"/>
    <property type="match status" value="1"/>
</dbReference>
<keyword evidence="4" id="KW-0479">Metal-binding</keyword>
<dbReference type="PANTHER" id="PTHR47963">
    <property type="entry name" value="DEAD-BOX ATP-DEPENDENT RNA HELICASE 47, MITOCHONDRIAL"/>
    <property type="match status" value="1"/>
</dbReference>
<gene>
    <name evidence="11" type="primary">cas3</name>
    <name evidence="11" type="ORF">GCM10010389_28650</name>
</gene>
<dbReference type="GO" id="GO:0003723">
    <property type="term" value="F:RNA binding"/>
    <property type="evidence" value="ECO:0007669"/>
    <property type="project" value="TreeGrafter"/>
</dbReference>
<dbReference type="CDD" id="cd17930">
    <property type="entry name" value="DEXHc_cas3"/>
    <property type="match status" value="1"/>
</dbReference>
<dbReference type="InterPro" id="IPR041372">
    <property type="entry name" value="Cas3_C"/>
</dbReference>
<keyword evidence="3" id="KW-0540">Nuclease</keyword>
<dbReference type="GO" id="GO:0016787">
    <property type="term" value="F:hydrolase activity"/>
    <property type="evidence" value="ECO:0007669"/>
    <property type="project" value="UniProtKB-KW"/>
</dbReference>
<evidence type="ECO:0000256" key="2">
    <source>
        <dbReference type="ARBA" id="ARBA00009046"/>
    </source>
</evidence>
<dbReference type="GO" id="GO:0051607">
    <property type="term" value="P:defense response to virus"/>
    <property type="evidence" value="ECO:0007669"/>
    <property type="project" value="UniProtKB-KW"/>
</dbReference>
<dbReference type="InterPro" id="IPR038257">
    <property type="entry name" value="CRISPR-assoc_Cas3_HD_sf"/>
</dbReference>
<reference evidence="11" key="1">
    <citation type="journal article" date="2014" name="Int. J. Syst. Evol. Microbiol.">
        <title>Complete genome sequence of Corynebacterium casei LMG S-19264T (=DSM 44701T), isolated from a smear-ripened cheese.</title>
        <authorList>
            <consortium name="US DOE Joint Genome Institute (JGI-PGF)"/>
            <person name="Walter F."/>
            <person name="Albersmeier A."/>
            <person name="Kalinowski J."/>
            <person name="Ruckert C."/>
        </authorList>
    </citation>
    <scope>NUCLEOTIDE SEQUENCE</scope>
    <source>
        <strain evidence="11">JCM 5016</strain>
    </source>
</reference>
<dbReference type="Pfam" id="PF22590">
    <property type="entry name" value="Cas3-like_C_2"/>
    <property type="match status" value="1"/>
</dbReference>
<dbReference type="Gene3D" id="1.10.3210.30">
    <property type="match status" value="1"/>
</dbReference>
<evidence type="ECO:0000256" key="8">
    <source>
        <dbReference type="ARBA" id="ARBA00022840"/>
    </source>
</evidence>
<dbReference type="InterPro" id="IPR050547">
    <property type="entry name" value="DEAD_box_RNA_helicases"/>
</dbReference>
<evidence type="ECO:0000256" key="4">
    <source>
        <dbReference type="ARBA" id="ARBA00022723"/>
    </source>
</evidence>